<sequence length="69" mass="7569">MATELGVASIAGSLVEPNVFPHIRKSSQSNAVLPQNNSKEYFSALQGFGFYIDEIFGLYGSSFEIDEIH</sequence>
<dbReference type="EMBL" id="CP157485">
    <property type="protein sequence ID" value="XBO47631.1"/>
    <property type="molecule type" value="Genomic_DNA"/>
</dbReference>
<reference evidence="1" key="1">
    <citation type="submission" date="2024-05" db="EMBL/GenBank/DDBJ databases">
        <authorList>
            <person name="Kim S."/>
            <person name="Heo J."/>
            <person name="Choi H."/>
            <person name="Choi Y."/>
            <person name="Kwon S.-W."/>
            <person name="Kim Y."/>
        </authorList>
    </citation>
    <scope>NUCLEOTIDE SEQUENCE</scope>
    <source>
        <strain evidence="1">KACC 23697</strain>
    </source>
</reference>
<proteinExistence type="predicted"/>
<accession>A0AAU7K5C3</accession>
<dbReference type="RefSeq" id="WP_406825049.1">
    <property type="nucleotide sequence ID" value="NZ_CP157485.1"/>
</dbReference>
<evidence type="ECO:0000313" key="1">
    <source>
        <dbReference type="EMBL" id="XBO47631.1"/>
    </source>
</evidence>
<dbReference type="AlphaFoldDB" id="A0AAU7K5C3"/>
<protein>
    <submittedName>
        <fullName evidence="1">Uncharacterized protein</fullName>
    </submittedName>
</protein>
<name>A0AAU7K5C3_9SPHI</name>
<organism evidence="1">
    <name type="scientific">Pedobacter sp. KACC 23697</name>
    <dbReference type="NCBI Taxonomy" id="3149230"/>
    <lineage>
        <taxon>Bacteria</taxon>
        <taxon>Pseudomonadati</taxon>
        <taxon>Bacteroidota</taxon>
        <taxon>Sphingobacteriia</taxon>
        <taxon>Sphingobacteriales</taxon>
        <taxon>Sphingobacteriaceae</taxon>
        <taxon>Pedobacter</taxon>
    </lineage>
</organism>
<gene>
    <name evidence="1" type="ORF">ABEG20_20265</name>
</gene>